<dbReference type="EMBL" id="JANZQH010000009">
    <property type="protein sequence ID" value="MCT2409285.1"/>
    <property type="molecule type" value="Genomic_DNA"/>
</dbReference>
<protein>
    <recommendedName>
        <fullName evidence="3">RHS repeat-associated core domain-containing protein</fullName>
    </recommendedName>
</protein>
<accession>A0ABT2IKW1</accession>
<keyword evidence="2" id="KW-1185">Reference proteome</keyword>
<dbReference type="Gene3D" id="2.180.10.10">
    <property type="entry name" value="RHS repeat-associated core"/>
    <property type="match status" value="1"/>
</dbReference>
<dbReference type="NCBIfam" id="TIGR03696">
    <property type="entry name" value="Rhs_assc_core"/>
    <property type="match status" value="1"/>
</dbReference>
<dbReference type="RefSeq" id="WP_259830954.1">
    <property type="nucleotide sequence ID" value="NZ_JANZQH010000009.1"/>
</dbReference>
<name>A0ABT2IKW1_9FLAO</name>
<proteinExistence type="predicted"/>
<dbReference type="Proteomes" id="UP001142057">
    <property type="component" value="Unassembled WGS sequence"/>
</dbReference>
<evidence type="ECO:0000313" key="1">
    <source>
        <dbReference type="EMBL" id="MCT2409285.1"/>
    </source>
</evidence>
<sequence>MLFGNTRLSFARNSAGVLELVDNNDYYPFGMNHLKSGNAFFGAGSYKNYKYQGQELQETGFYSFKWRNYMPDVGRFFNIDPLAEKYTYNSTYAFQENKLGMGVELEGLELLRNHTGFFAIHGNAMRVVRAPGSQVSNGRATFTAADIGLSTKGYNPGGARISDGSSGLRLNSHKYSGPTPNGATMENVQETPESMDSQKFTTTKRGLEMTNKMIKNYDKLNTAAGGAQELVGLMDLASNIPDAIKSNGNYVNATNDVKAVDFQATQMGKAIKYVDGSGIDMTSQTRNDVVNYVFDGTLPNPAAGLIPNSLIISNGTQIMKTNNIPIQPLNEQLNANKKVLP</sequence>
<organism evidence="1 2">
    <name type="scientific">Chryseobacterium pyrolae</name>
    <dbReference type="NCBI Taxonomy" id="2987481"/>
    <lineage>
        <taxon>Bacteria</taxon>
        <taxon>Pseudomonadati</taxon>
        <taxon>Bacteroidota</taxon>
        <taxon>Flavobacteriia</taxon>
        <taxon>Flavobacteriales</taxon>
        <taxon>Weeksellaceae</taxon>
        <taxon>Chryseobacterium group</taxon>
        <taxon>Chryseobacterium</taxon>
    </lineage>
</organism>
<reference evidence="1" key="1">
    <citation type="submission" date="2022-08" db="EMBL/GenBank/DDBJ databases">
        <title>Chryseobacterium antibioticum,isolated from the rhizosphere soil of Pyrola in Tibet.</title>
        <authorList>
            <person name="Kan Y."/>
        </authorList>
    </citation>
    <scope>NUCLEOTIDE SEQUENCE</scope>
    <source>
        <strain evidence="1">Pc2-12</strain>
    </source>
</reference>
<evidence type="ECO:0008006" key="3">
    <source>
        <dbReference type="Google" id="ProtNLM"/>
    </source>
</evidence>
<evidence type="ECO:0000313" key="2">
    <source>
        <dbReference type="Proteomes" id="UP001142057"/>
    </source>
</evidence>
<dbReference type="InterPro" id="IPR022385">
    <property type="entry name" value="Rhs_assc_core"/>
</dbReference>
<comment type="caution">
    <text evidence="1">The sequence shown here is derived from an EMBL/GenBank/DDBJ whole genome shotgun (WGS) entry which is preliminary data.</text>
</comment>
<gene>
    <name evidence="1" type="ORF">NZD88_17180</name>
</gene>